<proteinExistence type="predicted"/>
<accession>X1QQP9</accession>
<name>X1QQP9_9ZZZZ</name>
<gene>
    <name evidence="1" type="ORF">S06H3_39639</name>
</gene>
<feature type="non-terminal residue" evidence="1">
    <location>
        <position position="1"/>
    </location>
</feature>
<sequence length="30" mass="3234">AFDYGVNIDTNGKTPAEIVDKIISCLPKPN</sequence>
<protein>
    <submittedName>
        <fullName evidence="1">Uncharacterized protein</fullName>
    </submittedName>
</protein>
<evidence type="ECO:0000313" key="1">
    <source>
        <dbReference type="EMBL" id="GAI45589.1"/>
    </source>
</evidence>
<comment type="caution">
    <text evidence="1">The sequence shown here is derived from an EMBL/GenBank/DDBJ whole genome shotgun (WGS) entry which is preliminary data.</text>
</comment>
<dbReference type="EMBL" id="BARV01024271">
    <property type="protein sequence ID" value="GAI45589.1"/>
    <property type="molecule type" value="Genomic_DNA"/>
</dbReference>
<reference evidence="1" key="1">
    <citation type="journal article" date="2014" name="Front. Microbiol.">
        <title>High frequency of phylogenetically diverse reductive dehalogenase-homologous genes in deep subseafloor sedimentary metagenomes.</title>
        <authorList>
            <person name="Kawai M."/>
            <person name="Futagami T."/>
            <person name="Toyoda A."/>
            <person name="Takaki Y."/>
            <person name="Nishi S."/>
            <person name="Hori S."/>
            <person name="Arai W."/>
            <person name="Tsubouchi T."/>
            <person name="Morono Y."/>
            <person name="Uchiyama I."/>
            <person name="Ito T."/>
            <person name="Fujiyama A."/>
            <person name="Inagaki F."/>
            <person name="Takami H."/>
        </authorList>
    </citation>
    <scope>NUCLEOTIDE SEQUENCE</scope>
    <source>
        <strain evidence="1">Expedition CK06-06</strain>
    </source>
</reference>
<dbReference type="AlphaFoldDB" id="X1QQP9"/>
<organism evidence="1">
    <name type="scientific">marine sediment metagenome</name>
    <dbReference type="NCBI Taxonomy" id="412755"/>
    <lineage>
        <taxon>unclassified sequences</taxon>
        <taxon>metagenomes</taxon>
        <taxon>ecological metagenomes</taxon>
    </lineage>
</organism>